<accession>A0A6P2G3W3</accession>
<gene>
    <name evidence="3" type="ORF">BAN20980_00396</name>
    <name evidence="2" type="ORF">JQK92_11615</name>
</gene>
<dbReference type="RefSeq" id="WP_174925004.1">
    <property type="nucleotide sequence ID" value="NZ_CABVLY010000001.1"/>
</dbReference>
<dbReference type="EMBL" id="CABVLY010000001">
    <property type="protein sequence ID" value="VVU47704.1"/>
    <property type="molecule type" value="Genomic_DNA"/>
</dbReference>
<reference evidence="2 5" key="2">
    <citation type="submission" date="2021-02" db="EMBL/GenBank/DDBJ databases">
        <title>Draft genome of the type strains Burkholderia anthina DSM16086.</title>
        <authorList>
            <person name="Hertel R."/>
            <person name="Meissner J."/>
            <person name="Poehlein A."/>
            <person name="Daniel R."/>
            <person name="Commichau F.M."/>
        </authorList>
    </citation>
    <scope>NUCLEOTIDE SEQUENCE [LARGE SCALE GENOMIC DNA]</scope>
    <source>
        <strain evidence="2 5">DSM 16086</strain>
    </source>
</reference>
<dbReference type="GeneID" id="56498421"/>
<proteinExistence type="predicted"/>
<evidence type="ECO:0000313" key="5">
    <source>
        <dbReference type="Proteomes" id="UP000755577"/>
    </source>
</evidence>
<evidence type="ECO:0000313" key="4">
    <source>
        <dbReference type="Proteomes" id="UP000494201"/>
    </source>
</evidence>
<keyword evidence="5" id="KW-1185">Reference proteome</keyword>
<dbReference type="EMBL" id="JAFCIQ010000006">
    <property type="protein sequence ID" value="MBM2767071.1"/>
    <property type="molecule type" value="Genomic_DNA"/>
</dbReference>
<evidence type="ECO:0000313" key="2">
    <source>
        <dbReference type="EMBL" id="MBM2767071.1"/>
    </source>
</evidence>
<evidence type="ECO:0000256" key="1">
    <source>
        <dbReference type="SAM" id="MobiDB-lite"/>
    </source>
</evidence>
<dbReference type="Proteomes" id="UP000755577">
    <property type="component" value="Unassembled WGS sequence"/>
</dbReference>
<dbReference type="AlphaFoldDB" id="A0A6P2G3W3"/>
<evidence type="ECO:0000313" key="3">
    <source>
        <dbReference type="EMBL" id="VVU47704.1"/>
    </source>
</evidence>
<organism evidence="3 4">
    <name type="scientific">Burkholderia anthina</name>
    <dbReference type="NCBI Taxonomy" id="179879"/>
    <lineage>
        <taxon>Bacteria</taxon>
        <taxon>Pseudomonadati</taxon>
        <taxon>Pseudomonadota</taxon>
        <taxon>Betaproteobacteria</taxon>
        <taxon>Burkholderiales</taxon>
        <taxon>Burkholderiaceae</taxon>
        <taxon>Burkholderia</taxon>
        <taxon>Burkholderia cepacia complex</taxon>
    </lineage>
</organism>
<dbReference type="Proteomes" id="UP000494201">
    <property type="component" value="Unassembled WGS sequence"/>
</dbReference>
<reference evidence="3 4" key="1">
    <citation type="submission" date="2019-09" db="EMBL/GenBank/DDBJ databases">
        <authorList>
            <person name="Depoorter E."/>
        </authorList>
    </citation>
    <scope>NUCLEOTIDE SEQUENCE [LARGE SCALE GENOMIC DNA]</scope>
    <source>
        <strain evidence="3">LMG 20980</strain>
    </source>
</reference>
<name>A0A6P2G3W3_9BURK</name>
<sequence>MGLFSWLKGRPNETPDQQPKPSEAPLPAASPDRTTLPPKERLRALGPIGCPDISPLPTPAVEQLRAAEAQALASGAIAAKWRSSRYYEPYGGTDHPERDHKIYTLRDNWAMQKGLMQAGPDGYTDEITAPHEETGCQCYFVYVHALRDLPEEMLTEHGLAERRKSDAIWAEMKRKHGEPKITLGAVRRAKDKS</sequence>
<feature type="region of interest" description="Disordered" evidence="1">
    <location>
        <begin position="1"/>
        <end position="48"/>
    </location>
</feature>
<protein>
    <submittedName>
        <fullName evidence="3">Uncharacterized protein</fullName>
    </submittedName>
</protein>